<dbReference type="Proteomes" id="UP001054837">
    <property type="component" value="Unassembled WGS sequence"/>
</dbReference>
<dbReference type="EMBL" id="BPLQ01002817">
    <property type="protein sequence ID" value="GIX95838.1"/>
    <property type="molecule type" value="Genomic_DNA"/>
</dbReference>
<keyword evidence="2" id="KW-1185">Reference proteome</keyword>
<sequence>MKNIFLLNIKNVPPPHGTQDGIIIALTGAGRKRNRISVTPAAHFPRRQKVADAIYCLMTSIRSGSSGTSPSPSPTTTCSAVSSGHFIPLLQSHEHGEIAIQILEWIITQHASIIRFDQFSLYRCDSRI</sequence>
<protein>
    <submittedName>
        <fullName evidence="1">Uncharacterized protein</fullName>
    </submittedName>
</protein>
<gene>
    <name evidence="1" type="ORF">CDAR_289381</name>
</gene>
<name>A0AAV4PIA5_9ARAC</name>
<proteinExistence type="predicted"/>
<evidence type="ECO:0000313" key="1">
    <source>
        <dbReference type="EMBL" id="GIX95838.1"/>
    </source>
</evidence>
<organism evidence="1 2">
    <name type="scientific">Caerostris darwini</name>
    <dbReference type="NCBI Taxonomy" id="1538125"/>
    <lineage>
        <taxon>Eukaryota</taxon>
        <taxon>Metazoa</taxon>
        <taxon>Ecdysozoa</taxon>
        <taxon>Arthropoda</taxon>
        <taxon>Chelicerata</taxon>
        <taxon>Arachnida</taxon>
        <taxon>Araneae</taxon>
        <taxon>Araneomorphae</taxon>
        <taxon>Entelegynae</taxon>
        <taxon>Araneoidea</taxon>
        <taxon>Araneidae</taxon>
        <taxon>Caerostris</taxon>
    </lineage>
</organism>
<comment type="caution">
    <text evidence="1">The sequence shown here is derived from an EMBL/GenBank/DDBJ whole genome shotgun (WGS) entry which is preliminary data.</text>
</comment>
<evidence type="ECO:0000313" key="2">
    <source>
        <dbReference type="Proteomes" id="UP001054837"/>
    </source>
</evidence>
<accession>A0AAV4PIA5</accession>
<reference evidence="1 2" key="1">
    <citation type="submission" date="2021-06" db="EMBL/GenBank/DDBJ databases">
        <title>Caerostris darwini draft genome.</title>
        <authorList>
            <person name="Kono N."/>
            <person name="Arakawa K."/>
        </authorList>
    </citation>
    <scope>NUCLEOTIDE SEQUENCE [LARGE SCALE GENOMIC DNA]</scope>
</reference>
<dbReference type="AlphaFoldDB" id="A0AAV4PIA5"/>